<name>A0A0A8WY49_MESS1</name>
<dbReference type="STRING" id="1321606.SAMD00020551_0728"/>
<evidence type="ECO:0000313" key="3">
    <source>
        <dbReference type="Proteomes" id="UP000031014"/>
    </source>
</evidence>
<keyword evidence="3" id="KW-1185">Reference proteome</keyword>
<proteinExistence type="predicted"/>
<feature type="transmembrane region" description="Helical" evidence="1">
    <location>
        <begin position="12"/>
        <end position="30"/>
    </location>
</feature>
<organism evidence="2 3">
    <name type="scientific">Mesobacillus selenatarsenatis (strain DSM 18680 / JCM 14380 / FERM P-15431 / SF-1)</name>
    <dbReference type="NCBI Taxonomy" id="1321606"/>
    <lineage>
        <taxon>Bacteria</taxon>
        <taxon>Bacillati</taxon>
        <taxon>Bacillota</taxon>
        <taxon>Bacilli</taxon>
        <taxon>Bacillales</taxon>
        <taxon>Bacillaceae</taxon>
        <taxon>Mesobacillus</taxon>
    </lineage>
</organism>
<gene>
    <name evidence="2" type="ORF">SAMD00020551_0728</name>
</gene>
<keyword evidence="1" id="KW-0472">Membrane</keyword>
<keyword evidence="1" id="KW-1133">Transmembrane helix</keyword>
<reference evidence="2 3" key="1">
    <citation type="submission" date="2013-06" db="EMBL/GenBank/DDBJ databases">
        <title>Whole genome shotgun sequence of Bacillus selenatarsenatis SF-1.</title>
        <authorList>
            <person name="Kuroda M."/>
            <person name="Sei K."/>
            <person name="Yamashita M."/>
            <person name="Ike M."/>
        </authorList>
    </citation>
    <scope>NUCLEOTIDE SEQUENCE [LARGE SCALE GENOMIC DNA]</scope>
    <source>
        <strain evidence="2 3">SF-1</strain>
    </source>
</reference>
<evidence type="ECO:0000256" key="1">
    <source>
        <dbReference type="SAM" id="Phobius"/>
    </source>
</evidence>
<dbReference type="Proteomes" id="UP000031014">
    <property type="component" value="Unassembled WGS sequence"/>
</dbReference>
<dbReference type="EMBL" id="BASE01000016">
    <property type="protein sequence ID" value="GAM12593.1"/>
    <property type="molecule type" value="Genomic_DNA"/>
</dbReference>
<protein>
    <submittedName>
        <fullName evidence="2">Uncharacterized protein</fullName>
    </submittedName>
</protein>
<sequence>MVLFLRPNMANILLQVFITILYVIAAQLVIRLEGTSVFV</sequence>
<accession>A0A0A8WY49</accession>
<keyword evidence="1" id="KW-0812">Transmembrane</keyword>
<dbReference type="AlphaFoldDB" id="A0A0A8WY49"/>
<evidence type="ECO:0000313" key="2">
    <source>
        <dbReference type="EMBL" id="GAM12593.1"/>
    </source>
</evidence>
<comment type="caution">
    <text evidence="2">The sequence shown here is derived from an EMBL/GenBank/DDBJ whole genome shotgun (WGS) entry which is preliminary data.</text>
</comment>